<gene>
    <name evidence="1" type="primary">Necator_chrI.g850</name>
    <name evidence="1" type="ORF">RB195_004727</name>
</gene>
<evidence type="ECO:0000313" key="1">
    <source>
        <dbReference type="EMBL" id="KAK6726574.1"/>
    </source>
</evidence>
<dbReference type="Proteomes" id="UP001303046">
    <property type="component" value="Unassembled WGS sequence"/>
</dbReference>
<dbReference type="EMBL" id="JAVFWL010000001">
    <property type="protein sequence ID" value="KAK6726574.1"/>
    <property type="molecule type" value="Genomic_DNA"/>
</dbReference>
<name>A0ABR1BJC9_NECAM</name>
<accession>A0ABR1BJC9</accession>
<proteinExistence type="predicted"/>
<organism evidence="1 2">
    <name type="scientific">Necator americanus</name>
    <name type="common">Human hookworm</name>
    <dbReference type="NCBI Taxonomy" id="51031"/>
    <lineage>
        <taxon>Eukaryota</taxon>
        <taxon>Metazoa</taxon>
        <taxon>Ecdysozoa</taxon>
        <taxon>Nematoda</taxon>
        <taxon>Chromadorea</taxon>
        <taxon>Rhabditida</taxon>
        <taxon>Rhabditina</taxon>
        <taxon>Rhabditomorpha</taxon>
        <taxon>Strongyloidea</taxon>
        <taxon>Ancylostomatidae</taxon>
        <taxon>Bunostominae</taxon>
        <taxon>Necator</taxon>
    </lineage>
</organism>
<comment type="caution">
    <text evidence="1">The sequence shown here is derived from an EMBL/GenBank/DDBJ whole genome shotgun (WGS) entry which is preliminary data.</text>
</comment>
<keyword evidence="2" id="KW-1185">Reference proteome</keyword>
<protein>
    <submittedName>
        <fullName evidence="1">Uncharacterized protein</fullName>
    </submittedName>
</protein>
<reference evidence="1 2" key="1">
    <citation type="submission" date="2023-08" db="EMBL/GenBank/DDBJ databases">
        <title>A Necator americanus chromosomal reference genome.</title>
        <authorList>
            <person name="Ilik V."/>
            <person name="Petrzelkova K.J."/>
            <person name="Pardy F."/>
            <person name="Fuh T."/>
            <person name="Niatou-Singa F.S."/>
            <person name="Gouil Q."/>
            <person name="Baker L."/>
            <person name="Ritchie M.E."/>
            <person name="Jex A.R."/>
            <person name="Gazzola D."/>
            <person name="Li H."/>
            <person name="Toshio Fujiwara R."/>
            <person name="Zhan B."/>
            <person name="Aroian R.V."/>
            <person name="Pafco B."/>
            <person name="Schwarz E.M."/>
        </authorList>
    </citation>
    <scope>NUCLEOTIDE SEQUENCE [LARGE SCALE GENOMIC DNA]</scope>
    <source>
        <strain evidence="1 2">Aroian</strain>
        <tissue evidence="1">Whole animal</tissue>
    </source>
</reference>
<sequence>MARPRVSWRSTTAIPEDSDVVNEPLQQQGEVKSAGCSPMFQRRRKLLGCAGPSLDSSYQLNEIVEVGELVAEMSPRARRSRLRKIFASLTPTKGMRYGAAVNPHCSIILFLASISNF</sequence>
<evidence type="ECO:0000313" key="2">
    <source>
        <dbReference type="Proteomes" id="UP001303046"/>
    </source>
</evidence>